<dbReference type="Pfam" id="PF02021">
    <property type="entry name" value="UPF0102"/>
    <property type="match status" value="1"/>
</dbReference>
<sequence>MGDHNEFGKKGEQLATDYLVKNGYRIAHRNYRYRKAEIDIIAKKDDILAIVEVKSRSSDSILAIADTVTEKKIKLLVMATDHYVVSKDLDVEVRFDIITVHRNGDDYTIEHLENAFYHF</sequence>
<protein>
    <recommendedName>
        <fullName evidence="2">UPF0102 protein EHW67_01845</fullName>
    </recommendedName>
</protein>
<reference evidence="3 4" key="1">
    <citation type="submission" date="2018-11" db="EMBL/GenBank/DDBJ databases">
        <title>Arenibacter aquaticus sp.nov., a marine bacterium isolated from surface seawater in the South China Sea.</title>
        <authorList>
            <person name="Guo J."/>
            <person name="Sun J."/>
        </authorList>
    </citation>
    <scope>NUCLEOTIDE SEQUENCE [LARGE SCALE GENOMIC DNA]</scope>
    <source>
        <strain evidence="3 4">GUO666</strain>
    </source>
</reference>
<gene>
    <name evidence="3" type="ORF">EHW67_01845</name>
</gene>
<keyword evidence="3" id="KW-0378">Hydrolase</keyword>
<evidence type="ECO:0000256" key="2">
    <source>
        <dbReference type="HAMAP-Rule" id="MF_00048"/>
    </source>
</evidence>
<comment type="similarity">
    <text evidence="1 2">Belongs to the UPF0102 family.</text>
</comment>
<keyword evidence="3" id="KW-0540">Nuclease</keyword>
<dbReference type="Proteomes" id="UP000267585">
    <property type="component" value="Unassembled WGS sequence"/>
</dbReference>
<dbReference type="GO" id="GO:0003676">
    <property type="term" value="F:nucleic acid binding"/>
    <property type="evidence" value="ECO:0007669"/>
    <property type="project" value="InterPro"/>
</dbReference>
<evidence type="ECO:0000313" key="4">
    <source>
        <dbReference type="Proteomes" id="UP000267585"/>
    </source>
</evidence>
<evidence type="ECO:0000313" key="3">
    <source>
        <dbReference type="EMBL" id="RTE55335.1"/>
    </source>
</evidence>
<accession>A0A3S0C9T5</accession>
<dbReference type="HAMAP" id="MF_00048">
    <property type="entry name" value="UPF0102"/>
    <property type="match status" value="1"/>
</dbReference>
<dbReference type="OrthoDB" id="9802516at2"/>
<keyword evidence="3" id="KW-0255">Endonuclease</keyword>
<dbReference type="InterPro" id="IPR011335">
    <property type="entry name" value="Restrct_endonuc-II-like"/>
</dbReference>
<dbReference type="EMBL" id="RQPJ01000001">
    <property type="protein sequence ID" value="RTE55335.1"/>
    <property type="molecule type" value="Genomic_DNA"/>
</dbReference>
<dbReference type="GO" id="GO:0004519">
    <property type="term" value="F:endonuclease activity"/>
    <property type="evidence" value="ECO:0007669"/>
    <property type="project" value="UniProtKB-KW"/>
</dbReference>
<proteinExistence type="inferred from homology"/>
<dbReference type="PANTHER" id="PTHR34039">
    <property type="entry name" value="UPF0102 PROTEIN YRAN"/>
    <property type="match status" value="1"/>
</dbReference>
<dbReference type="PANTHER" id="PTHR34039:SF1">
    <property type="entry name" value="UPF0102 PROTEIN YRAN"/>
    <property type="match status" value="1"/>
</dbReference>
<dbReference type="CDD" id="cd20736">
    <property type="entry name" value="PoNe_Nuclease"/>
    <property type="match status" value="1"/>
</dbReference>
<name>A0A3S0C9T5_9FLAO</name>
<dbReference type="InterPro" id="IPR011856">
    <property type="entry name" value="tRNA_endonuc-like_dom_sf"/>
</dbReference>
<dbReference type="AlphaFoldDB" id="A0A3S0C9T5"/>
<comment type="caution">
    <text evidence="3">The sequence shown here is derived from an EMBL/GenBank/DDBJ whole genome shotgun (WGS) entry which is preliminary data.</text>
</comment>
<dbReference type="InterPro" id="IPR003509">
    <property type="entry name" value="UPF0102_YraN-like"/>
</dbReference>
<evidence type="ECO:0000256" key="1">
    <source>
        <dbReference type="ARBA" id="ARBA00006738"/>
    </source>
</evidence>
<dbReference type="SUPFAM" id="SSF52980">
    <property type="entry name" value="Restriction endonuclease-like"/>
    <property type="match status" value="1"/>
</dbReference>
<dbReference type="RefSeq" id="WP_126160638.1">
    <property type="nucleotide sequence ID" value="NZ_RQPJ01000001.1"/>
</dbReference>
<keyword evidence="4" id="KW-1185">Reference proteome</keyword>
<organism evidence="3 4">
    <name type="scientific">Arenibacter aquaticus</name>
    <dbReference type="NCBI Taxonomy" id="2489054"/>
    <lineage>
        <taxon>Bacteria</taxon>
        <taxon>Pseudomonadati</taxon>
        <taxon>Bacteroidota</taxon>
        <taxon>Flavobacteriia</taxon>
        <taxon>Flavobacteriales</taxon>
        <taxon>Flavobacteriaceae</taxon>
        <taxon>Arenibacter</taxon>
    </lineage>
</organism>
<dbReference type="Gene3D" id="3.40.1350.10">
    <property type="match status" value="1"/>
</dbReference>